<dbReference type="STRING" id="593117.TGAM_2143"/>
<dbReference type="InterPro" id="IPR001962">
    <property type="entry name" value="Asn_synthase"/>
</dbReference>
<dbReference type="GO" id="GO:0006529">
    <property type="term" value="P:asparagine biosynthetic process"/>
    <property type="evidence" value="ECO:0007669"/>
    <property type="project" value="InterPro"/>
</dbReference>
<dbReference type="SUPFAM" id="SSF52402">
    <property type="entry name" value="Adenine nucleotide alpha hydrolases-like"/>
    <property type="match status" value="1"/>
</dbReference>
<dbReference type="eggNOG" id="arCOG00121">
    <property type="taxonomic scope" value="Archaea"/>
</dbReference>
<dbReference type="AlphaFoldDB" id="C5A2Y4"/>
<name>C5A2Y4_THEGJ</name>
<dbReference type="PaxDb" id="593117-TGAM_2143"/>
<dbReference type="OrthoDB" id="8692at2157"/>
<sequence>MDDVKIFLRYNYGFRWYNKNGVYVKGYLIFGNEVYEGKNLIELIMGINDYTELVELLKNAFGVFSMIITLEDGVLLAGDITRTFPIFYHVSDKSGIVVSDDAFYLRDILQLTPRYDSVIEFLRGLYVTGRDTLLDGLYQVQAGEIVYITLDGHVKSQFYHLYTVSSGDIFQEDYQTLKSNLRKVLNNIIDRLLLFVGDRSVVVPLSGGYDSRFIVTSLKQRGVDVICYTYGRRDSPEVSVAKEVSKKLGCEWHFVEYNNAIIDESVLRSREFEEFFKYAFNFVSTIHLQDFFAIKYLSENKAIPRDSVIVPGHSGDFLGGSHLRKLPIPKTVKDVVDIIFVKHYEHNSYLDQNDVIVKKLQKYTNMFKGKKILPYSLDDNWNMKERQSKYIVNSNRVYEFFGYKHAIPLWDRELVEFFRRVPLKYKTNKILYDDILLSDIFRPLGVDFITHGEYKPYISKIRYFAKKYLPYKIQDFIARRRWKDINNYCLIVEPLAQELGEHCNVSNALGLLARWCLYKARINERDKL</sequence>
<dbReference type="KEGG" id="tga:TGAM_2143"/>
<evidence type="ECO:0000259" key="1">
    <source>
        <dbReference type="Pfam" id="PF00733"/>
    </source>
</evidence>
<evidence type="ECO:0000313" key="2">
    <source>
        <dbReference type="EMBL" id="ACS34645.1"/>
    </source>
</evidence>
<proteinExistence type="predicted"/>
<dbReference type="InterPro" id="IPR051786">
    <property type="entry name" value="ASN_synthetase/amidase"/>
</dbReference>
<accession>C5A2Y4</accession>
<dbReference type="InterPro" id="IPR029055">
    <property type="entry name" value="Ntn_hydrolases_N"/>
</dbReference>
<dbReference type="PATRIC" id="fig|593117.10.peg.2153"/>
<protein>
    <submittedName>
        <fullName evidence="2">Asparagine synthetase related protein</fullName>
    </submittedName>
</protein>
<dbReference type="PANTHER" id="PTHR43284:SF1">
    <property type="entry name" value="ASPARAGINE SYNTHETASE"/>
    <property type="match status" value="1"/>
</dbReference>
<dbReference type="GO" id="GO:0004066">
    <property type="term" value="F:asparagine synthase (glutamine-hydrolyzing) activity"/>
    <property type="evidence" value="ECO:0007669"/>
    <property type="project" value="InterPro"/>
</dbReference>
<dbReference type="PANTHER" id="PTHR43284">
    <property type="entry name" value="ASPARAGINE SYNTHETASE (GLUTAMINE-HYDROLYZING)"/>
    <property type="match status" value="1"/>
</dbReference>
<dbReference type="SUPFAM" id="SSF56235">
    <property type="entry name" value="N-terminal nucleophile aminohydrolases (Ntn hydrolases)"/>
    <property type="match status" value="1"/>
</dbReference>
<dbReference type="Gene3D" id="3.40.50.620">
    <property type="entry name" value="HUPs"/>
    <property type="match status" value="1"/>
</dbReference>
<gene>
    <name evidence="2" type="ordered locus">TGAM_2143</name>
</gene>
<dbReference type="HOGENOM" id="CLU_034196_0_0_2"/>
<dbReference type="EMBL" id="CP001398">
    <property type="protein sequence ID" value="ACS34645.1"/>
    <property type="molecule type" value="Genomic_DNA"/>
</dbReference>
<reference evidence="2 3" key="1">
    <citation type="journal article" date="2007" name="Genome Biol.">
        <title>Genome analysis and genome-wide proteomics of Thermococcus gammatolerans, the most radioresistant organism known amongst the Archaea.</title>
        <authorList>
            <person name="Zivanovic Y."/>
            <person name="Armengaud J."/>
            <person name="Lagorce A."/>
            <person name="Leplat C."/>
            <person name="Guerin P."/>
            <person name="Dutertre M."/>
            <person name="Anthouard V."/>
            <person name="Forterre P."/>
            <person name="Wincker P."/>
            <person name="Confalonieri F."/>
        </authorList>
    </citation>
    <scope>NUCLEOTIDE SEQUENCE [LARGE SCALE GENOMIC DNA]</scope>
    <source>
        <strain evidence="3">DSM 15229 / JCM 11827 / EJ3</strain>
    </source>
</reference>
<keyword evidence="3" id="KW-1185">Reference proteome</keyword>
<organism evidence="2 3">
    <name type="scientific">Thermococcus gammatolerans (strain DSM 15229 / JCM 11827 / EJ3)</name>
    <dbReference type="NCBI Taxonomy" id="593117"/>
    <lineage>
        <taxon>Archaea</taxon>
        <taxon>Methanobacteriati</taxon>
        <taxon>Methanobacteriota</taxon>
        <taxon>Thermococci</taxon>
        <taxon>Thermococcales</taxon>
        <taxon>Thermococcaceae</taxon>
        <taxon>Thermococcus</taxon>
    </lineage>
</organism>
<dbReference type="Pfam" id="PF00733">
    <property type="entry name" value="Asn_synthase"/>
    <property type="match status" value="1"/>
</dbReference>
<dbReference type="GeneID" id="7987105"/>
<evidence type="ECO:0000313" key="3">
    <source>
        <dbReference type="Proteomes" id="UP000001488"/>
    </source>
</evidence>
<dbReference type="RefSeq" id="WP_015859748.1">
    <property type="nucleotide sequence ID" value="NC_012804.1"/>
</dbReference>
<dbReference type="Proteomes" id="UP000001488">
    <property type="component" value="Chromosome"/>
</dbReference>
<feature type="domain" description="Asparagine synthetase" evidence="1">
    <location>
        <begin position="181"/>
        <end position="429"/>
    </location>
</feature>
<dbReference type="InterPro" id="IPR014729">
    <property type="entry name" value="Rossmann-like_a/b/a_fold"/>
</dbReference>